<sequence length="36" mass="4325">MNATQRYLLFWCVPQLRRATNFTANILKRIISVETR</sequence>
<protein>
    <submittedName>
        <fullName evidence="1">Uncharacterized protein</fullName>
    </submittedName>
</protein>
<evidence type="ECO:0000313" key="2">
    <source>
        <dbReference type="Proteomes" id="UP000266743"/>
    </source>
</evidence>
<proteinExistence type="predicted"/>
<comment type="caution">
    <text evidence="1">The sequence shown here is derived from an EMBL/GenBank/DDBJ whole genome shotgun (WGS) entry which is preliminary data.</text>
</comment>
<dbReference type="Proteomes" id="UP000266743">
    <property type="component" value="Chromosome 9"/>
</dbReference>
<gene>
    <name evidence="1" type="ORF">DPX39_090010100</name>
</gene>
<evidence type="ECO:0000313" key="1">
    <source>
        <dbReference type="EMBL" id="RHW70110.1"/>
    </source>
</evidence>
<dbReference type="EMBL" id="QSBY01000009">
    <property type="protein sequence ID" value="RHW70110.1"/>
    <property type="molecule type" value="Genomic_DNA"/>
</dbReference>
<dbReference type="AlphaFoldDB" id="A0A3L6L6Q6"/>
<name>A0A3L6L6Q6_9TRYP</name>
<accession>A0A3L6L6Q6</accession>
<organism evidence="1 2">
    <name type="scientific">Trypanosoma brucei equiperdum</name>
    <dbReference type="NCBI Taxonomy" id="630700"/>
    <lineage>
        <taxon>Eukaryota</taxon>
        <taxon>Discoba</taxon>
        <taxon>Euglenozoa</taxon>
        <taxon>Kinetoplastea</taxon>
        <taxon>Metakinetoplastina</taxon>
        <taxon>Trypanosomatida</taxon>
        <taxon>Trypanosomatidae</taxon>
        <taxon>Trypanosoma</taxon>
    </lineage>
</organism>
<reference evidence="1 2" key="1">
    <citation type="submission" date="2018-09" db="EMBL/GenBank/DDBJ databases">
        <title>whole genome sequence of T. equiperdum IVM-t1 strain.</title>
        <authorList>
            <person name="Suganuma K."/>
        </authorList>
    </citation>
    <scope>NUCLEOTIDE SEQUENCE [LARGE SCALE GENOMIC DNA]</scope>
    <source>
        <strain evidence="1 2">IVM-t1</strain>
    </source>
</reference>